<dbReference type="Pfam" id="PF14552">
    <property type="entry name" value="Tautomerase_2"/>
    <property type="match status" value="1"/>
</dbReference>
<evidence type="ECO:0000313" key="1">
    <source>
        <dbReference type="EMBL" id="MDO8108079.1"/>
    </source>
</evidence>
<dbReference type="EMBL" id="JAUQYP010000001">
    <property type="protein sequence ID" value="MDO8108079.1"/>
    <property type="molecule type" value="Genomic_DNA"/>
</dbReference>
<dbReference type="InterPro" id="IPR037479">
    <property type="entry name" value="Tauto_MSAD"/>
</dbReference>
<organism evidence="1 2">
    <name type="scientific">Actinotalea lenta</name>
    <dbReference type="NCBI Taxonomy" id="3064654"/>
    <lineage>
        <taxon>Bacteria</taxon>
        <taxon>Bacillati</taxon>
        <taxon>Actinomycetota</taxon>
        <taxon>Actinomycetes</taxon>
        <taxon>Micrococcales</taxon>
        <taxon>Cellulomonadaceae</taxon>
        <taxon>Actinotalea</taxon>
    </lineage>
</organism>
<name>A0ABT9DB04_9CELL</name>
<reference evidence="1 2" key="1">
    <citation type="submission" date="2023-07" db="EMBL/GenBank/DDBJ databases">
        <title>Description of novel actinomycetes strains, isolated from tidal flat sediment.</title>
        <authorList>
            <person name="Lu C."/>
        </authorList>
    </citation>
    <scope>NUCLEOTIDE SEQUENCE [LARGE SCALE GENOMIC DNA]</scope>
    <source>
        <strain evidence="1 2">SYSU T00b441</strain>
    </source>
</reference>
<dbReference type="RefSeq" id="WP_304601667.1">
    <property type="nucleotide sequence ID" value="NZ_JAUQYO010000001.1"/>
</dbReference>
<protein>
    <submittedName>
        <fullName evidence="1">Tautomerase family protein</fullName>
    </submittedName>
</protein>
<dbReference type="InterPro" id="IPR014347">
    <property type="entry name" value="Tautomerase/MIF_sf"/>
</dbReference>
<evidence type="ECO:0000313" key="2">
    <source>
        <dbReference type="Proteomes" id="UP001232536"/>
    </source>
</evidence>
<gene>
    <name evidence="1" type="ORF">Q6348_12830</name>
</gene>
<dbReference type="PANTHER" id="PTHR38460">
    <property type="entry name" value="TAUTOMERASE YOLI-RELATED"/>
    <property type="match status" value="1"/>
</dbReference>
<keyword evidence="2" id="KW-1185">Reference proteome</keyword>
<dbReference type="SUPFAM" id="SSF55331">
    <property type="entry name" value="Tautomerase/MIF"/>
    <property type="match status" value="1"/>
</dbReference>
<dbReference type="PANTHER" id="PTHR38460:SF1">
    <property type="entry name" value="TAUTOMERASE YOLI-RELATED"/>
    <property type="match status" value="1"/>
</dbReference>
<proteinExistence type="predicted"/>
<dbReference type="Gene3D" id="3.30.429.10">
    <property type="entry name" value="Macrophage Migration Inhibitory Factor"/>
    <property type="match status" value="1"/>
</dbReference>
<dbReference type="Proteomes" id="UP001232536">
    <property type="component" value="Unassembled WGS sequence"/>
</dbReference>
<comment type="caution">
    <text evidence="1">The sequence shown here is derived from an EMBL/GenBank/DDBJ whole genome shotgun (WGS) entry which is preliminary data.</text>
</comment>
<sequence>MPTVHVDLRRELFAEKGPAISQAIHAGLVEGLDMQPDDLFQAFRPHDEGELVFSPDFGGVDRRDLVWLRITMVHMYPPDAKQRLYAALVRHLEAAGLRRDDLLVSVVEVGFEDWYAGGPVGE</sequence>
<accession>A0ABT9DB04</accession>